<feature type="compositionally biased region" description="Polar residues" evidence="1">
    <location>
        <begin position="411"/>
        <end position="420"/>
    </location>
</feature>
<proteinExistence type="predicted"/>
<keyword evidence="3" id="KW-1185">Reference proteome</keyword>
<dbReference type="GeneID" id="87862420"/>
<accession>A0AAE0MJA4</accession>
<feature type="compositionally biased region" description="Polar residues" evidence="1">
    <location>
        <begin position="432"/>
        <end position="445"/>
    </location>
</feature>
<evidence type="ECO:0000313" key="3">
    <source>
        <dbReference type="Proteomes" id="UP001278500"/>
    </source>
</evidence>
<evidence type="ECO:0000256" key="1">
    <source>
        <dbReference type="SAM" id="MobiDB-lite"/>
    </source>
</evidence>
<feature type="compositionally biased region" description="Basic and acidic residues" evidence="1">
    <location>
        <begin position="117"/>
        <end position="163"/>
    </location>
</feature>
<name>A0AAE0MJA4_9PEZI</name>
<evidence type="ECO:0000313" key="2">
    <source>
        <dbReference type="EMBL" id="KAK3334547.1"/>
    </source>
</evidence>
<feature type="compositionally biased region" description="Basic and acidic residues" evidence="1">
    <location>
        <begin position="266"/>
        <end position="275"/>
    </location>
</feature>
<dbReference type="RefSeq" id="XP_062676713.1">
    <property type="nucleotide sequence ID" value="XM_062825266.1"/>
</dbReference>
<feature type="region of interest" description="Disordered" evidence="1">
    <location>
        <begin position="1"/>
        <end position="447"/>
    </location>
</feature>
<feature type="compositionally biased region" description="Low complexity" evidence="1">
    <location>
        <begin position="386"/>
        <end position="402"/>
    </location>
</feature>
<gene>
    <name evidence="2" type="ORF">B0H65DRAFT_436847</name>
</gene>
<reference evidence="2" key="1">
    <citation type="journal article" date="2023" name="Mol. Phylogenet. Evol.">
        <title>Genome-scale phylogeny and comparative genomics of the fungal order Sordariales.</title>
        <authorList>
            <person name="Hensen N."/>
            <person name="Bonometti L."/>
            <person name="Westerberg I."/>
            <person name="Brannstrom I.O."/>
            <person name="Guillou S."/>
            <person name="Cros-Aarteil S."/>
            <person name="Calhoun S."/>
            <person name="Haridas S."/>
            <person name="Kuo A."/>
            <person name="Mondo S."/>
            <person name="Pangilinan J."/>
            <person name="Riley R."/>
            <person name="LaButti K."/>
            <person name="Andreopoulos B."/>
            <person name="Lipzen A."/>
            <person name="Chen C."/>
            <person name="Yan M."/>
            <person name="Daum C."/>
            <person name="Ng V."/>
            <person name="Clum A."/>
            <person name="Steindorff A."/>
            <person name="Ohm R.A."/>
            <person name="Martin F."/>
            <person name="Silar P."/>
            <person name="Natvig D.O."/>
            <person name="Lalanne C."/>
            <person name="Gautier V."/>
            <person name="Ament-Velasquez S.L."/>
            <person name="Kruys A."/>
            <person name="Hutchinson M.I."/>
            <person name="Powell A.J."/>
            <person name="Barry K."/>
            <person name="Miller A.N."/>
            <person name="Grigoriev I.V."/>
            <person name="Debuchy R."/>
            <person name="Gladieux P."/>
            <person name="Hiltunen Thoren M."/>
            <person name="Johannesson H."/>
        </authorList>
    </citation>
    <scope>NUCLEOTIDE SEQUENCE</scope>
    <source>
        <strain evidence="2">CBS 560.94</strain>
    </source>
</reference>
<feature type="compositionally biased region" description="Low complexity" evidence="1">
    <location>
        <begin position="286"/>
        <end position="299"/>
    </location>
</feature>
<feature type="compositionally biased region" description="Polar residues" evidence="1">
    <location>
        <begin position="276"/>
        <end position="285"/>
    </location>
</feature>
<organism evidence="2 3">
    <name type="scientific">Neurospora tetraspora</name>
    <dbReference type="NCBI Taxonomy" id="94610"/>
    <lineage>
        <taxon>Eukaryota</taxon>
        <taxon>Fungi</taxon>
        <taxon>Dikarya</taxon>
        <taxon>Ascomycota</taxon>
        <taxon>Pezizomycotina</taxon>
        <taxon>Sordariomycetes</taxon>
        <taxon>Sordariomycetidae</taxon>
        <taxon>Sordariales</taxon>
        <taxon>Sordariaceae</taxon>
        <taxon>Neurospora</taxon>
    </lineage>
</organism>
<feature type="compositionally biased region" description="Polar residues" evidence="1">
    <location>
        <begin position="496"/>
        <end position="507"/>
    </location>
</feature>
<dbReference type="EMBL" id="JAUEPP010000010">
    <property type="protein sequence ID" value="KAK3334547.1"/>
    <property type="molecule type" value="Genomic_DNA"/>
</dbReference>
<feature type="compositionally biased region" description="Low complexity" evidence="1">
    <location>
        <begin position="193"/>
        <end position="206"/>
    </location>
</feature>
<reference evidence="2" key="2">
    <citation type="submission" date="2023-06" db="EMBL/GenBank/DDBJ databases">
        <authorList>
            <consortium name="Lawrence Berkeley National Laboratory"/>
            <person name="Haridas S."/>
            <person name="Hensen N."/>
            <person name="Bonometti L."/>
            <person name="Westerberg I."/>
            <person name="Brannstrom I.O."/>
            <person name="Guillou S."/>
            <person name="Cros-Aarteil S."/>
            <person name="Calhoun S."/>
            <person name="Kuo A."/>
            <person name="Mondo S."/>
            <person name="Pangilinan J."/>
            <person name="Riley R."/>
            <person name="Labutti K."/>
            <person name="Andreopoulos B."/>
            <person name="Lipzen A."/>
            <person name="Chen C."/>
            <person name="Yanf M."/>
            <person name="Daum C."/>
            <person name="Ng V."/>
            <person name="Clum A."/>
            <person name="Steindorff A."/>
            <person name="Ohm R."/>
            <person name="Martin F."/>
            <person name="Silar P."/>
            <person name="Natvig D."/>
            <person name="Lalanne C."/>
            <person name="Gautier V."/>
            <person name="Ament-Velasquez S.L."/>
            <person name="Kruys A."/>
            <person name="Hutchinson M.I."/>
            <person name="Powell A.J."/>
            <person name="Barry K."/>
            <person name="Miller A.N."/>
            <person name="Grigoriev I.V."/>
            <person name="Debuchy R."/>
            <person name="Gladieux P."/>
            <person name="Thoren M.H."/>
            <person name="Johannesson H."/>
        </authorList>
    </citation>
    <scope>NUCLEOTIDE SEQUENCE</scope>
    <source>
        <strain evidence="2">CBS 560.94</strain>
    </source>
</reference>
<comment type="caution">
    <text evidence="2">The sequence shown here is derived from an EMBL/GenBank/DDBJ whole genome shotgun (WGS) entry which is preliminary data.</text>
</comment>
<dbReference type="AlphaFoldDB" id="A0AAE0MJA4"/>
<protein>
    <submittedName>
        <fullName evidence="2">Uncharacterized protein</fullName>
    </submittedName>
</protein>
<feature type="region of interest" description="Disordered" evidence="1">
    <location>
        <begin position="496"/>
        <end position="525"/>
    </location>
</feature>
<dbReference type="Proteomes" id="UP001278500">
    <property type="component" value="Unassembled WGS sequence"/>
</dbReference>
<feature type="compositionally biased region" description="Basic and acidic residues" evidence="1">
    <location>
        <begin position="250"/>
        <end position="259"/>
    </location>
</feature>
<feature type="compositionally biased region" description="Basic residues" evidence="1">
    <location>
        <begin position="1"/>
        <end position="10"/>
    </location>
</feature>
<feature type="compositionally biased region" description="Polar residues" evidence="1">
    <location>
        <begin position="338"/>
        <end position="357"/>
    </location>
</feature>
<feature type="compositionally biased region" description="Low complexity" evidence="1">
    <location>
        <begin position="508"/>
        <end position="521"/>
    </location>
</feature>
<sequence>MRDHKGKAHSLRGAIVGLFKRSPIRKKQENKSIATTQAVRPYSPDRLDSEEDIPQADCHDQLPYPEDDDPQADAPRGRPNSWTPSRGRAQTPHPRASESRNRNKKAVRWADPLEQPTPEKEEPATLEREQTAERKRDLEMEEQKQATDEKEEEMTAKEHRPCELRQSIRSSIPRPKAKIAQTDDSKPHHSRSPSKAAIASKASGIPTRQAPQRPPSPLVPQDAPAPLRIPRAKDSLRLPKTKTIPSSVPNDKDQAKDKPFTANSSRKREPSKLKSENNPQPNLGNSSQPSRSFSFQSQPEVITTGSRGSRQHRQSSITEEKPLPPPTTSFLKGKPRRFTSSFPPKSTPASSDGNSASAKALIPSSVTTTSIPLRKEPGPSGSRLASTRSSIPSSVSSPTFQSAKGFWNKIDSGSSGNANCGTRIPVSDSKLDVTSSNGTTASRASQVPKASFNTAKSFWTEMSDNSSCVAVVGTNSRSSDRDLDISDLLSSSPFISTPASNPSSSHLGRSSQLTSGSGSSSYKTAESHLSNSKANSSTCTASSAFISTGSSLQNNYTPSIQSQLWDDLMKFCTSETSTAQGEQYCGCDGCVWTAGSEVDRCSAVACVDSGKCKKK</sequence>